<reference evidence="1" key="1">
    <citation type="submission" date="2022-10" db="EMBL/GenBank/DDBJ databases">
        <title>Whole-Genome Sequencing of Brachybacterium huguangmaarense BRM-3, Isolated from Betula schmidtii.</title>
        <authorList>
            <person name="Haam D."/>
        </authorList>
    </citation>
    <scope>NUCLEOTIDE SEQUENCE</scope>
    <source>
        <strain evidence="1">BRM-3</strain>
    </source>
</reference>
<evidence type="ECO:0000313" key="2">
    <source>
        <dbReference type="Proteomes" id="UP001164305"/>
    </source>
</evidence>
<sequence length="697" mass="73059">MDAIDALGMQASWISATDDARPGAWLLRRDVDLGTALTDRDSGADLELLSASMVAASTGDVEVYVDGHRVGAVRFLGPASAGTVVADVTDRVLGSGRRTENLALGLRHVEDRPVGAGRAPGSVLAGLVLTARPVGARAGSERTIVVGTDTSWLATPAGITFEARADPARRLREVHEGADAETAADDADPLGWTRFGVMHTDARRRWRPAVDRGRHPSLVHPPLVQAPELVEEEVVPVLGRVLAPGGVQCLDLGQTARCRPVLALPEGARRPITVWSGPVPGTPPRGGDISLETFGRAAVLDAHGTTSGRWLHVHGAPDLEIEGIALPVRAGILPRPFGIDLSDERVAQFLGDGIASLRARSQERYLGEDGVPVLAEIVRTARCALWLGGDTWRSARALEAYLGTAHETDDGTVVDVIAPDGPRADLDEHTYALPGWVADHAALAPAPRRAGAVIGGIAARLLRRIEHGPSPAARMSTLAAALDALDAFTRLARRAGAPDQELRRYVRAAEDLRRSGRAALRATRQTGGSATYLAARGDAASTPTATALAVLSGLVEASELAVTCAALRPVLDDVQALDATGSVRGALLRSGSGRQVLDAHRDGDDVPPLVLSELVSAVSGLTIDGDRLHVRTPALPLVGLDLDVPHARGTVRIRWDGAAGTIDAPPGTHVLVHPDGASSPVWYNSGSTAVQRPDPTR</sequence>
<name>A0ABY6G5V8_9MICO</name>
<organism evidence="1 2">
    <name type="scientific">Brachybacterium huguangmaarense</name>
    <dbReference type="NCBI Taxonomy" id="1652028"/>
    <lineage>
        <taxon>Bacteria</taxon>
        <taxon>Bacillati</taxon>
        <taxon>Actinomycetota</taxon>
        <taxon>Actinomycetes</taxon>
        <taxon>Micrococcales</taxon>
        <taxon>Dermabacteraceae</taxon>
        <taxon>Brachybacterium</taxon>
    </lineage>
</organism>
<gene>
    <name evidence="1" type="ORF">BRM3_06615</name>
</gene>
<evidence type="ECO:0000313" key="1">
    <source>
        <dbReference type="EMBL" id="UYG18073.1"/>
    </source>
</evidence>
<keyword evidence="2" id="KW-1185">Reference proteome</keyword>
<dbReference type="EMBL" id="CP107020">
    <property type="protein sequence ID" value="UYG18073.1"/>
    <property type="molecule type" value="Genomic_DNA"/>
</dbReference>
<dbReference type="RefSeq" id="WP_263595277.1">
    <property type="nucleotide sequence ID" value="NZ_CP107020.1"/>
</dbReference>
<protein>
    <submittedName>
        <fullName evidence="1">Uncharacterized protein</fullName>
    </submittedName>
</protein>
<proteinExistence type="predicted"/>
<dbReference type="Proteomes" id="UP001164305">
    <property type="component" value="Chromosome"/>
</dbReference>
<dbReference type="Gene3D" id="2.60.120.260">
    <property type="entry name" value="Galactose-binding domain-like"/>
    <property type="match status" value="1"/>
</dbReference>
<accession>A0ABY6G5V8</accession>